<sequence length="283" mass="32841">MLYQSRTYGSSYMGLIRLLILLGLIGVSVITKEGPRFKPFLADQVSLFLDSNLRDFNVLIDMPSLEPFASVDYILVYCEEKTNPIFTGPRFCVSEILTRKEPHQYIKLNPSEIIYNIALFARYRVGDKAVTTKPINTGSVNLTPCDDSCWDLDYDLEFTRSIQQASWEQKFNEIMFLFFLPDIRDFCPHFPLDPYALDLNYIDTGTYRNYITFRGLRTQYFELVTNDRVESKIFGSIRCSAQTEEYKYYAVPNVSLGSDQKLATLEMIDRPWNYPVVRLGSIR</sequence>
<keyword evidence="1" id="KW-0472">Membrane</keyword>
<dbReference type="EnsemblMetazoa" id="XM_022808162">
    <property type="protein sequence ID" value="XP_022663897"/>
    <property type="gene ID" value="LOC111251519"/>
</dbReference>
<dbReference type="EnsemblMetazoa" id="XM_022808161">
    <property type="protein sequence ID" value="XP_022663896"/>
    <property type="gene ID" value="LOC111251519"/>
</dbReference>
<dbReference type="RefSeq" id="XP_022663897.1">
    <property type="nucleotide sequence ID" value="XM_022808162.1"/>
</dbReference>
<accession>A0A7M7KI10</accession>
<dbReference type="InParanoid" id="A0A7M7KI10"/>
<organism evidence="2 3">
    <name type="scientific">Varroa destructor</name>
    <name type="common">Honeybee mite</name>
    <dbReference type="NCBI Taxonomy" id="109461"/>
    <lineage>
        <taxon>Eukaryota</taxon>
        <taxon>Metazoa</taxon>
        <taxon>Ecdysozoa</taxon>
        <taxon>Arthropoda</taxon>
        <taxon>Chelicerata</taxon>
        <taxon>Arachnida</taxon>
        <taxon>Acari</taxon>
        <taxon>Parasitiformes</taxon>
        <taxon>Mesostigmata</taxon>
        <taxon>Gamasina</taxon>
        <taxon>Dermanyssoidea</taxon>
        <taxon>Varroidae</taxon>
        <taxon>Varroa</taxon>
    </lineage>
</organism>
<name>A0A7M7KI10_VARDE</name>
<evidence type="ECO:0000256" key="1">
    <source>
        <dbReference type="SAM" id="Phobius"/>
    </source>
</evidence>
<dbReference type="RefSeq" id="XP_022663896.1">
    <property type="nucleotide sequence ID" value="XM_022808161.1"/>
</dbReference>
<dbReference type="AlphaFoldDB" id="A0A7M7KI10"/>
<feature type="transmembrane region" description="Helical" evidence="1">
    <location>
        <begin position="12"/>
        <end position="31"/>
    </location>
</feature>
<dbReference type="KEGG" id="vde:111251519"/>
<evidence type="ECO:0000313" key="2">
    <source>
        <dbReference type="EnsemblMetazoa" id="XP_022663896"/>
    </source>
</evidence>
<protein>
    <submittedName>
        <fullName evidence="2">Uncharacterized protein</fullName>
    </submittedName>
</protein>
<dbReference type="Proteomes" id="UP000594260">
    <property type="component" value="Unplaced"/>
</dbReference>
<keyword evidence="1" id="KW-1133">Transmembrane helix</keyword>
<proteinExistence type="predicted"/>
<keyword evidence="1" id="KW-0812">Transmembrane</keyword>
<evidence type="ECO:0000313" key="3">
    <source>
        <dbReference type="Proteomes" id="UP000594260"/>
    </source>
</evidence>
<keyword evidence="3" id="KW-1185">Reference proteome</keyword>
<dbReference type="GeneID" id="111251519"/>
<reference evidence="2" key="1">
    <citation type="submission" date="2021-01" db="UniProtKB">
        <authorList>
            <consortium name="EnsemblMetazoa"/>
        </authorList>
    </citation>
    <scope>IDENTIFICATION</scope>
</reference>